<proteinExistence type="predicted"/>
<dbReference type="GO" id="GO:0005829">
    <property type="term" value="C:cytosol"/>
    <property type="evidence" value="ECO:0007669"/>
    <property type="project" value="TreeGrafter"/>
</dbReference>
<evidence type="ECO:0000313" key="6">
    <source>
        <dbReference type="EMBL" id="POS01353.1"/>
    </source>
</evidence>
<accession>A0A2S4N7L6</accession>
<dbReference type="InterPro" id="IPR002470">
    <property type="entry name" value="Peptidase_S9A"/>
</dbReference>
<dbReference type="SUPFAM" id="SSF50993">
    <property type="entry name" value="Peptidase/esterase 'gauge' domain"/>
    <property type="match status" value="1"/>
</dbReference>
<evidence type="ECO:0000259" key="4">
    <source>
        <dbReference type="Pfam" id="PF00326"/>
    </source>
</evidence>
<sequence length="690" mass="78652">MKKKLIIIAVFIKSCIIVAQEDKYQWLEEVDSKKSLEFVESLNKKTEEILTKQTNYQALYNNILTVVNSKERIVYPTIYGEYVYNFWQDKDHVRGIWRRMKKADYIANKTQWEIILDIDKLSEKDNIKWVFKGVSGLYPNYSRFLVNLSNGGGDAVVVKEFDATKKEFIDNGFYVPESKTSIAYLDENTVIIGTNFGEGSLTTSGYPKIVKLWKRGTAITEAKTIFTGKDTDVYNSGYVIHEENKSYFIISNSDTFFTKKTFLYWNNKLLELKIPNDADISGILKNQLIILLKSDWTINNKTFKQGSIVSVGFNELIENKFSIKNIYTPTASSSVSGISTTKSMLIFNILNNVKGELYKGVYQNHKWINTKLNAPDFGTISIVATDDTCEDFYFNFQNFLEPTTLYLSNATNNSIQKIKALPSFFPSDKYKVEQFKVASKDGEMIPYFVVSSKNMTLNGTNPTLLYGYGGFENPELPFYSAGMGISWLENGGVYVLANIRGGSEFGPRWHQAGLKEKRQNIYNDFTAIAEDLIAKKITSPKNLGIMGGSNGGLLVGVAFTQRPDLYNAVVCQVPLLDMQRYSKLLAGASWIGEYGNPDIPEEWEYIKKYSPYHNLKDNTKYPEVFFMTSTRDDRVHPGHARKMAAKMIDMGYPIFYYENTEGGHGGSSTNEQRAKFNALYYSYLWMKLKN</sequence>
<dbReference type="OrthoDB" id="9801421at2"/>
<feature type="domain" description="Peptidase S9A N-terminal" evidence="5">
    <location>
        <begin position="21"/>
        <end position="419"/>
    </location>
</feature>
<protein>
    <submittedName>
        <fullName evidence="6">Prolyl oligopeptidase</fullName>
    </submittedName>
</protein>
<dbReference type="PANTHER" id="PTHR42881:SF13">
    <property type="entry name" value="PROLYL ENDOPEPTIDASE"/>
    <property type="match status" value="1"/>
</dbReference>
<evidence type="ECO:0000313" key="7">
    <source>
        <dbReference type="Proteomes" id="UP000237056"/>
    </source>
</evidence>
<evidence type="ECO:0000256" key="1">
    <source>
        <dbReference type="ARBA" id="ARBA00022670"/>
    </source>
</evidence>
<dbReference type="Proteomes" id="UP000237056">
    <property type="component" value="Unassembled WGS sequence"/>
</dbReference>
<keyword evidence="3" id="KW-0720">Serine protease</keyword>
<dbReference type="Gene3D" id="3.40.50.1820">
    <property type="entry name" value="alpha/beta hydrolase"/>
    <property type="match status" value="1"/>
</dbReference>
<reference evidence="6 7" key="1">
    <citation type="submission" date="2018-01" db="EMBL/GenBank/DDBJ databases">
        <title>Genomic Encyclopedia of Type Strains, Phase I: the one thousand microbial genomes (KMG-I) project.</title>
        <authorList>
            <person name="Goeker M."/>
        </authorList>
    </citation>
    <scope>NUCLEOTIDE SEQUENCE [LARGE SCALE GENOMIC DNA]</scope>
    <source>
        <strain evidence="6 7">DSM 17960</strain>
    </source>
</reference>
<evidence type="ECO:0000256" key="2">
    <source>
        <dbReference type="ARBA" id="ARBA00022801"/>
    </source>
</evidence>
<organism evidence="6 7">
    <name type="scientific">Flavobacterium croceum DSM 17960</name>
    <dbReference type="NCBI Taxonomy" id="1121886"/>
    <lineage>
        <taxon>Bacteria</taxon>
        <taxon>Pseudomonadati</taxon>
        <taxon>Bacteroidota</taxon>
        <taxon>Flavobacteriia</taxon>
        <taxon>Flavobacteriales</taxon>
        <taxon>Flavobacteriaceae</taxon>
        <taxon>Flavobacterium</taxon>
    </lineage>
</organism>
<dbReference type="Gene3D" id="2.130.10.120">
    <property type="entry name" value="Prolyl oligopeptidase, N-terminal domain"/>
    <property type="match status" value="1"/>
</dbReference>
<dbReference type="InterPro" id="IPR001375">
    <property type="entry name" value="Peptidase_S9_cat"/>
</dbReference>
<keyword evidence="7" id="KW-1185">Reference proteome</keyword>
<dbReference type="Pfam" id="PF02897">
    <property type="entry name" value="Peptidase_S9_N"/>
    <property type="match status" value="1"/>
</dbReference>
<dbReference type="PRINTS" id="PR00862">
    <property type="entry name" value="PROLIGOPTASE"/>
</dbReference>
<comment type="caution">
    <text evidence="6">The sequence shown here is derived from an EMBL/GenBank/DDBJ whole genome shotgun (WGS) entry which is preliminary data.</text>
</comment>
<dbReference type="InterPro" id="IPR029058">
    <property type="entry name" value="AB_hydrolase_fold"/>
</dbReference>
<dbReference type="AlphaFoldDB" id="A0A2S4N7L6"/>
<evidence type="ECO:0000256" key="3">
    <source>
        <dbReference type="ARBA" id="ARBA00022825"/>
    </source>
</evidence>
<dbReference type="InterPro" id="IPR023302">
    <property type="entry name" value="Pept_S9A_N"/>
</dbReference>
<evidence type="ECO:0000259" key="5">
    <source>
        <dbReference type="Pfam" id="PF02897"/>
    </source>
</evidence>
<dbReference type="EMBL" id="PQNY01000011">
    <property type="protein sequence ID" value="POS01353.1"/>
    <property type="molecule type" value="Genomic_DNA"/>
</dbReference>
<keyword evidence="2" id="KW-0378">Hydrolase</keyword>
<dbReference type="RefSeq" id="WP_103726458.1">
    <property type="nucleotide sequence ID" value="NZ_PQNY01000011.1"/>
</dbReference>
<feature type="domain" description="Peptidase S9 prolyl oligopeptidase catalytic" evidence="4">
    <location>
        <begin position="485"/>
        <end position="688"/>
    </location>
</feature>
<dbReference type="GO" id="GO:0070012">
    <property type="term" value="F:oligopeptidase activity"/>
    <property type="evidence" value="ECO:0007669"/>
    <property type="project" value="TreeGrafter"/>
</dbReference>
<dbReference type="InterPro" id="IPR051167">
    <property type="entry name" value="Prolyl_oligopep/macrocyclase"/>
</dbReference>
<dbReference type="Pfam" id="PF00326">
    <property type="entry name" value="Peptidase_S9"/>
    <property type="match status" value="1"/>
</dbReference>
<gene>
    <name evidence="6" type="ORF">Q361_11164</name>
</gene>
<dbReference type="GO" id="GO:0004252">
    <property type="term" value="F:serine-type endopeptidase activity"/>
    <property type="evidence" value="ECO:0007669"/>
    <property type="project" value="InterPro"/>
</dbReference>
<dbReference type="PANTHER" id="PTHR42881">
    <property type="entry name" value="PROLYL ENDOPEPTIDASE"/>
    <property type="match status" value="1"/>
</dbReference>
<dbReference type="SUPFAM" id="SSF53474">
    <property type="entry name" value="alpha/beta-Hydrolases"/>
    <property type="match status" value="1"/>
</dbReference>
<name>A0A2S4N7L6_9FLAO</name>
<keyword evidence="1" id="KW-0645">Protease</keyword>
<dbReference type="GO" id="GO:0006508">
    <property type="term" value="P:proteolysis"/>
    <property type="evidence" value="ECO:0007669"/>
    <property type="project" value="UniProtKB-KW"/>
</dbReference>